<evidence type="ECO:0000256" key="5">
    <source>
        <dbReference type="ARBA" id="ARBA00022475"/>
    </source>
</evidence>
<dbReference type="RefSeq" id="XP_039243516.1">
    <property type="nucleotide sequence ID" value="XM_039387582.1"/>
</dbReference>
<name>A0A7R5KQE5_9PASS</name>
<evidence type="ECO:0000256" key="10">
    <source>
        <dbReference type="ARBA" id="ARBA00023139"/>
    </source>
</evidence>
<gene>
    <name evidence="15" type="primary">LOC114002162</name>
</gene>
<evidence type="ECO:0000256" key="8">
    <source>
        <dbReference type="ARBA" id="ARBA00022692"/>
    </source>
</evidence>
<keyword evidence="10" id="KW-0564">Palmitate</keyword>
<evidence type="ECO:0000256" key="6">
    <source>
        <dbReference type="ARBA" id="ARBA00022490"/>
    </source>
</evidence>
<dbReference type="InParanoid" id="A0A7R5KQE5"/>
<keyword evidence="5" id="KW-1003">Cell membrane</keyword>
<evidence type="ECO:0000256" key="2">
    <source>
        <dbReference type="ARBA" id="ARBA00004651"/>
    </source>
</evidence>
<dbReference type="GO" id="GO:0005886">
    <property type="term" value="C:plasma membrane"/>
    <property type="evidence" value="ECO:0007669"/>
    <property type="project" value="UniProtKB-SubCell"/>
</dbReference>
<keyword evidence="8" id="KW-0812">Transmembrane</keyword>
<keyword evidence="6" id="KW-0963">Cytoplasm</keyword>
<evidence type="ECO:0000256" key="1">
    <source>
        <dbReference type="ARBA" id="ARBA00004496"/>
    </source>
</evidence>
<evidence type="ECO:0000256" key="9">
    <source>
        <dbReference type="ARBA" id="ARBA00023136"/>
    </source>
</evidence>
<dbReference type="GeneID" id="114002162"/>
<dbReference type="Proteomes" id="UP000504627">
    <property type="component" value="Unplaced"/>
</dbReference>
<dbReference type="GO" id="GO:0005737">
    <property type="term" value="C:cytoplasm"/>
    <property type="evidence" value="ECO:0007669"/>
    <property type="project" value="UniProtKB-SubCell"/>
</dbReference>
<dbReference type="InterPro" id="IPR041263">
    <property type="entry name" value="Gasdermin_PUB"/>
</dbReference>
<dbReference type="GO" id="GO:0070273">
    <property type="term" value="F:phosphatidylinositol-4-phosphate binding"/>
    <property type="evidence" value="ECO:0007669"/>
    <property type="project" value="TreeGrafter"/>
</dbReference>
<dbReference type="GO" id="GO:0042742">
    <property type="term" value="P:defense response to bacterium"/>
    <property type="evidence" value="ECO:0007669"/>
    <property type="project" value="TreeGrafter"/>
</dbReference>
<dbReference type="GO" id="GO:0001786">
    <property type="term" value="F:phosphatidylserine binding"/>
    <property type="evidence" value="ECO:0007669"/>
    <property type="project" value="TreeGrafter"/>
</dbReference>
<protein>
    <submittedName>
        <fullName evidence="15">Gasdermin-A3</fullName>
    </submittedName>
</protein>
<dbReference type="GO" id="GO:0012501">
    <property type="term" value="P:programmed cell death"/>
    <property type="evidence" value="ECO:0007669"/>
    <property type="project" value="UniProtKB-KW"/>
</dbReference>
<reference evidence="15" key="1">
    <citation type="submission" date="2025-08" db="UniProtKB">
        <authorList>
            <consortium name="RefSeq"/>
        </authorList>
    </citation>
    <scope>IDENTIFICATION</scope>
    <source>
        <tissue evidence="15">Muscle</tissue>
    </source>
</reference>
<dbReference type="GO" id="GO:0070269">
    <property type="term" value="P:pyroptotic inflammatory response"/>
    <property type="evidence" value="ECO:0007669"/>
    <property type="project" value="TreeGrafter"/>
</dbReference>
<organism evidence="14 15">
    <name type="scientific">Pipra filicauda</name>
    <name type="common">Wire-tailed manakin</name>
    <dbReference type="NCBI Taxonomy" id="649802"/>
    <lineage>
        <taxon>Eukaryota</taxon>
        <taxon>Metazoa</taxon>
        <taxon>Chordata</taxon>
        <taxon>Craniata</taxon>
        <taxon>Vertebrata</taxon>
        <taxon>Euteleostomi</taxon>
        <taxon>Archelosauria</taxon>
        <taxon>Archosauria</taxon>
        <taxon>Dinosauria</taxon>
        <taxon>Saurischia</taxon>
        <taxon>Theropoda</taxon>
        <taxon>Coelurosauria</taxon>
        <taxon>Aves</taxon>
        <taxon>Neognathae</taxon>
        <taxon>Neoaves</taxon>
        <taxon>Telluraves</taxon>
        <taxon>Australaves</taxon>
        <taxon>Passeriformes</taxon>
        <taxon>Pipridae</taxon>
        <taxon>Pipra</taxon>
    </lineage>
</organism>
<dbReference type="PANTHER" id="PTHR16399">
    <property type="entry name" value="GASDERMIN"/>
    <property type="match status" value="1"/>
</dbReference>
<dbReference type="InterPro" id="IPR040460">
    <property type="entry name" value="Gasdermin_pore"/>
</dbReference>
<dbReference type="Pfam" id="PF17708">
    <property type="entry name" value="Gasdermin_C"/>
    <property type="match status" value="1"/>
</dbReference>
<evidence type="ECO:0000313" key="15">
    <source>
        <dbReference type="RefSeq" id="XP_039243516.1"/>
    </source>
</evidence>
<evidence type="ECO:0000256" key="7">
    <source>
        <dbReference type="ARBA" id="ARBA00022590"/>
    </source>
</evidence>
<comment type="subcellular location">
    <subcellularLocation>
        <location evidence="2">Cell membrane</location>
        <topology evidence="2">Multi-pass membrane protein</topology>
    </subcellularLocation>
    <subcellularLocation>
        <location evidence="1">Cytoplasm</location>
    </subcellularLocation>
</comment>
<evidence type="ECO:0000256" key="3">
    <source>
        <dbReference type="ARBA" id="ARBA00009279"/>
    </source>
</evidence>
<dbReference type="GO" id="GO:0005546">
    <property type="term" value="F:phosphatidylinositol-4,5-bisphosphate binding"/>
    <property type="evidence" value="ECO:0007669"/>
    <property type="project" value="TreeGrafter"/>
</dbReference>
<dbReference type="AlphaFoldDB" id="A0A7R5KQE5"/>
<feature type="domain" description="Gasdermin pore forming" evidence="12">
    <location>
        <begin position="1"/>
        <end position="235"/>
    </location>
</feature>
<keyword evidence="9" id="KW-0472">Membrane</keyword>
<evidence type="ECO:0000259" key="13">
    <source>
        <dbReference type="Pfam" id="PF17708"/>
    </source>
</evidence>
<keyword evidence="11" id="KW-0449">Lipoprotein</keyword>
<evidence type="ECO:0000313" key="14">
    <source>
        <dbReference type="Proteomes" id="UP000504627"/>
    </source>
</evidence>
<keyword evidence="4" id="KW-1134">Transmembrane beta strand</keyword>
<dbReference type="Pfam" id="PF04598">
    <property type="entry name" value="Gasdermin"/>
    <property type="match status" value="1"/>
</dbReference>
<keyword evidence="7" id="KW-1210">Necrosis</keyword>
<evidence type="ECO:0000256" key="11">
    <source>
        <dbReference type="ARBA" id="ARBA00023288"/>
    </source>
</evidence>
<evidence type="ECO:0000259" key="12">
    <source>
        <dbReference type="Pfam" id="PF04598"/>
    </source>
</evidence>
<proteinExistence type="inferred from homology"/>
<evidence type="ECO:0000256" key="4">
    <source>
        <dbReference type="ARBA" id="ARBA00022452"/>
    </source>
</evidence>
<sequence>MFKKVTKYIVSQMDPKEEWVPVESIADHEHFRPFCLLTQKRKQNTIFHPRPYYHHTGFRLDSVLLPGEDGESTESLLPSGDGPDSSQFTLTKVTADQVDGSLSLSVDPASVELKGGGSLYQAFSIKLQKKAIPMDSLEKARKNRKIDIDHSFIQQLLRTTLNLYMVSETLEASEETVYKESSKAQGGFLATIYTKFSAQGTTENRQSIVIPKGCTLAFRTIYMDIFSGEWEPCLSDLLTPKLVTVDREVKQYCGIFSELPSGLQVKFLNTITAVMRDRNLFQELSQKMEGVLEKTDGYELKTKSPDLKDLLSTLKNSPGDRCLLLAKGITYTLDALAELLDDQLLLLLESLERKIVSQQLQLVGKLLEHELEDKNESFRVDTSLLSFPQQEDQTLTMALVEMSRVKLQEDGSAEPMERPFEVVAALYVALYALSLLSGPK</sequence>
<feature type="domain" description="Gasdermin PUB" evidence="13">
    <location>
        <begin position="244"/>
        <end position="412"/>
    </location>
</feature>
<dbReference type="InterPro" id="IPR007677">
    <property type="entry name" value="Gasdermin"/>
</dbReference>
<keyword evidence="14" id="KW-1185">Reference proteome</keyword>
<dbReference type="PANTHER" id="PTHR16399:SF18">
    <property type="entry name" value="GASDERMIN-A"/>
    <property type="match status" value="1"/>
</dbReference>
<accession>A0A7R5KQE5</accession>
<comment type="similarity">
    <text evidence="3">Belongs to the gasdermin family.</text>
</comment>